<dbReference type="InterPro" id="IPR032675">
    <property type="entry name" value="LRR_dom_sf"/>
</dbReference>
<evidence type="ECO:0000259" key="9">
    <source>
        <dbReference type="Pfam" id="PF12819"/>
    </source>
</evidence>
<protein>
    <recommendedName>
        <fullName evidence="9">Malectin-like domain-containing protein</fullName>
    </recommendedName>
</protein>
<keyword evidence="11" id="KW-1185">Reference proteome</keyword>
<evidence type="ECO:0000256" key="6">
    <source>
        <dbReference type="ARBA" id="ARBA00022989"/>
    </source>
</evidence>
<reference evidence="10" key="2">
    <citation type="submission" date="2023-06" db="EMBL/GenBank/DDBJ databases">
        <authorList>
            <person name="Ma L."/>
            <person name="Liu K.-W."/>
            <person name="Li Z."/>
            <person name="Hsiao Y.-Y."/>
            <person name="Qi Y."/>
            <person name="Fu T."/>
            <person name="Tang G."/>
            <person name="Zhang D."/>
            <person name="Sun W.-H."/>
            <person name="Liu D.-K."/>
            <person name="Li Y."/>
            <person name="Chen G.-Z."/>
            <person name="Liu X.-D."/>
            <person name="Liao X.-Y."/>
            <person name="Jiang Y.-T."/>
            <person name="Yu X."/>
            <person name="Hao Y."/>
            <person name="Huang J."/>
            <person name="Zhao X.-W."/>
            <person name="Ke S."/>
            <person name="Chen Y.-Y."/>
            <person name="Wu W.-L."/>
            <person name="Hsu J.-L."/>
            <person name="Lin Y.-F."/>
            <person name="Huang M.-D."/>
            <person name="Li C.-Y."/>
            <person name="Huang L."/>
            <person name="Wang Z.-W."/>
            <person name="Zhao X."/>
            <person name="Zhong W.-Y."/>
            <person name="Peng D.-H."/>
            <person name="Ahmad S."/>
            <person name="Lan S."/>
            <person name="Zhang J.-S."/>
            <person name="Tsai W.-C."/>
            <person name="Van De Peer Y."/>
            <person name="Liu Z.-J."/>
        </authorList>
    </citation>
    <scope>NUCLEOTIDE SEQUENCE</scope>
    <source>
        <strain evidence="10">CP</strain>
        <tissue evidence="10">Leaves</tissue>
    </source>
</reference>
<evidence type="ECO:0000313" key="11">
    <source>
        <dbReference type="Proteomes" id="UP001180020"/>
    </source>
</evidence>
<dbReference type="Pfam" id="PF12819">
    <property type="entry name" value="Malectin_like"/>
    <property type="match status" value="1"/>
</dbReference>
<dbReference type="Gene3D" id="3.80.10.10">
    <property type="entry name" value="Ribonuclease Inhibitor"/>
    <property type="match status" value="1"/>
</dbReference>
<feature type="chain" id="PRO_5043530005" description="Malectin-like domain-containing protein" evidence="8">
    <location>
        <begin position="24"/>
        <end position="553"/>
    </location>
</feature>
<comment type="subcellular location">
    <subcellularLocation>
        <location evidence="1">Membrane</location>
        <topology evidence="1">Single-pass membrane protein</topology>
    </subcellularLocation>
</comment>
<proteinExistence type="predicted"/>
<sequence length="553" mass="61665">MSNPSTTLSLLLLISLFAKLSSSSPVFLNINCGTSDTTYSDELNMKWVGDKDYIHTGESHPTNSLVPPPFQLPQWASTLRAFPDLRKSCYTIPVPGGGKILVRARFYYGNYDNKLSPPTFALNIDANMWEVFTVPLDLPIHKEVIYVVDGDVTSVCVAQVEGGQVPFINAIEMRRLDGEMYGNVDSSRALFKEFRISSFAPPMVVRFPDDKYDRIWSPGTIIKGLNALQSDTSIMHVNITDDPPVSVLKNALSSGDVSIVIFFPFETFNTYINLYFVEMTKLRSSQKRFIQVSKFDKVTEPFSPPYQSVKEICITNTSFISIYATNDSTLPPIISAMEVFTISDPLSDGTNAKDVEALKLLQHQFNALGAWAGDPCLPMDYNWEWVQCSSDQTPRITSLDLSSMSLSGFLPDFSAMDALESIDLHNNSFSGSIPDFFGNFPNLKELNLAHNYFSGPIPSSLTNNNNIIFHFSGNQKLCQSYNCAASAEKKKKKSSGSKIGLIFAILETCMANTIHMLGLRRCPCVPRMVRPRPFRSHCINDTVSRQLNMTFVS</sequence>
<dbReference type="InterPro" id="IPR001611">
    <property type="entry name" value="Leu-rich_rpt"/>
</dbReference>
<evidence type="ECO:0000256" key="1">
    <source>
        <dbReference type="ARBA" id="ARBA00004167"/>
    </source>
</evidence>
<dbReference type="EMBL" id="JAUJYO010000020">
    <property type="protein sequence ID" value="KAK1286965.1"/>
    <property type="molecule type" value="Genomic_DNA"/>
</dbReference>
<dbReference type="GO" id="GO:0016020">
    <property type="term" value="C:membrane"/>
    <property type="evidence" value="ECO:0007669"/>
    <property type="project" value="UniProtKB-SubCell"/>
</dbReference>
<feature type="domain" description="Malectin-like" evidence="9">
    <location>
        <begin position="30"/>
        <end position="342"/>
    </location>
</feature>
<evidence type="ECO:0000256" key="7">
    <source>
        <dbReference type="ARBA" id="ARBA00023136"/>
    </source>
</evidence>
<keyword evidence="2" id="KW-0433">Leucine-rich repeat</keyword>
<dbReference type="Proteomes" id="UP001180020">
    <property type="component" value="Unassembled WGS sequence"/>
</dbReference>
<dbReference type="PANTHER" id="PTHR45631:SF44">
    <property type="entry name" value="CARBOHYDRATE-BINDING PROTEIN OF THE ER PROTEIN"/>
    <property type="match status" value="1"/>
</dbReference>
<comment type="caution">
    <text evidence="10">The sequence shown here is derived from an EMBL/GenBank/DDBJ whole genome shotgun (WGS) entry which is preliminary data.</text>
</comment>
<accession>A0AAV9CDL4</accession>
<name>A0AAV9CDL4_ACOCL</name>
<evidence type="ECO:0000256" key="8">
    <source>
        <dbReference type="SAM" id="SignalP"/>
    </source>
</evidence>
<keyword evidence="6" id="KW-1133">Transmembrane helix</keyword>
<evidence type="ECO:0000256" key="2">
    <source>
        <dbReference type="ARBA" id="ARBA00022614"/>
    </source>
</evidence>
<keyword evidence="3" id="KW-0812">Transmembrane</keyword>
<evidence type="ECO:0000256" key="4">
    <source>
        <dbReference type="ARBA" id="ARBA00022729"/>
    </source>
</evidence>
<dbReference type="InterPro" id="IPR024788">
    <property type="entry name" value="Malectin-like_Carb-bd_dom"/>
</dbReference>
<dbReference type="FunFam" id="3.80.10.10:FF:000129">
    <property type="entry name" value="Leucine-rich repeat receptor-like kinase"/>
    <property type="match status" value="1"/>
</dbReference>
<evidence type="ECO:0000313" key="10">
    <source>
        <dbReference type="EMBL" id="KAK1286965.1"/>
    </source>
</evidence>
<gene>
    <name evidence="10" type="primary">RWK1</name>
    <name evidence="10" type="ORF">QJS10_CPB20g00830</name>
</gene>
<evidence type="ECO:0000256" key="3">
    <source>
        <dbReference type="ARBA" id="ARBA00022692"/>
    </source>
</evidence>
<feature type="signal peptide" evidence="8">
    <location>
        <begin position="1"/>
        <end position="23"/>
    </location>
</feature>
<dbReference type="SUPFAM" id="SSF52058">
    <property type="entry name" value="L domain-like"/>
    <property type="match status" value="1"/>
</dbReference>
<organism evidence="10 11">
    <name type="scientific">Acorus calamus</name>
    <name type="common">Sweet flag</name>
    <dbReference type="NCBI Taxonomy" id="4465"/>
    <lineage>
        <taxon>Eukaryota</taxon>
        <taxon>Viridiplantae</taxon>
        <taxon>Streptophyta</taxon>
        <taxon>Embryophyta</taxon>
        <taxon>Tracheophyta</taxon>
        <taxon>Spermatophyta</taxon>
        <taxon>Magnoliopsida</taxon>
        <taxon>Liliopsida</taxon>
        <taxon>Acoraceae</taxon>
        <taxon>Acorus</taxon>
    </lineage>
</organism>
<dbReference type="Pfam" id="PF13855">
    <property type="entry name" value="LRR_8"/>
    <property type="match status" value="1"/>
</dbReference>
<keyword evidence="7" id="KW-0472">Membrane</keyword>
<dbReference type="AlphaFoldDB" id="A0AAV9CDL4"/>
<evidence type="ECO:0000256" key="5">
    <source>
        <dbReference type="ARBA" id="ARBA00022737"/>
    </source>
</evidence>
<keyword evidence="5" id="KW-0677">Repeat</keyword>
<reference evidence="10" key="1">
    <citation type="journal article" date="2023" name="Nat. Commun.">
        <title>Diploid and tetraploid genomes of Acorus and the evolution of monocots.</title>
        <authorList>
            <person name="Ma L."/>
            <person name="Liu K.W."/>
            <person name="Li Z."/>
            <person name="Hsiao Y.Y."/>
            <person name="Qi Y."/>
            <person name="Fu T."/>
            <person name="Tang G.D."/>
            <person name="Zhang D."/>
            <person name="Sun W.H."/>
            <person name="Liu D.K."/>
            <person name="Li Y."/>
            <person name="Chen G.Z."/>
            <person name="Liu X.D."/>
            <person name="Liao X.Y."/>
            <person name="Jiang Y.T."/>
            <person name="Yu X."/>
            <person name="Hao Y."/>
            <person name="Huang J."/>
            <person name="Zhao X.W."/>
            <person name="Ke S."/>
            <person name="Chen Y.Y."/>
            <person name="Wu W.L."/>
            <person name="Hsu J.L."/>
            <person name="Lin Y.F."/>
            <person name="Huang M.D."/>
            <person name="Li C.Y."/>
            <person name="Huang L."/>
            <person name="Wang Z.W."/>
            <person name="Zhao X."/>
            <person name="Zhong W.Y."/>
            <person name="Peng D.H."/>
            <person name="Ahmad S."/>
            <person name="Lan S."/>
            <person name="Zhang J.S."/>
            <person name="Tsai W.C."/>
            <person name="Van de Peer Y."/>
            <person name="Liu Z.J."/>
        </authorList>
    </citation>
    <scope>NUCLEOTIDE SEQUENCE</scope>
    <source>
        <strain evidence="10">CP</strain>
    </source>
</reference>
<keyword evidence="4 8" id="KW-0732">Signal</keyword>
<dbReference type="PANTHER" id="PTHR45631">
    <property type="entry name" value="OS07G0107800 PROTEIN-RELATED"/>
    <property type="match status" value="1"/>
</dbReference>